<comment type="caution">
    <text evidence="1">The sequence shown here is derived from an EMBL/GenBank/DDBJ whole genome shotgun (WGS) entry which is preliminary data.</text>
</comment>
<sequence length="195" mass="22415">MTDVINKNLYLIKEHVGIFKAANNYDIYDPESGEIIMECREPNLGFFTKLLRFTDYKRMTPFDVQIRTSDEQRLIRIQRGISIFLSKVEVRDHNNELLGGFAQKLFSIGGKFDVLDQNEQVLCSLEGNWVGWDFYFKDGETTLAHVTKKWGGLGAEMFTSADNYVLEINPEVPAEHPIRKLILAAVMCIDMVLKE</sequence>
<evidence type="ECO:0000313" key="2">
    <source>
        <dbReference type="Proteomes" id="UP001257914"/>
    </source>
</evidence>
<dbReference type="PANTHER" id="PTHR23248:SF9">
    <property type="entry name" value="PHOSPHOLIPID SCRAMBLASE"/>
    <property type="match status" value="1"/>
</dbReference>
<dbReference type="RefSeq" id="WP_315947498.1">
    <property type="nucleotide sequence ID" value="NZ_JAWCUA010000010.1"/>
</dbReference>
<gene>
    <name evidence="1" type="ORF">RT723_13060</name>
</gene>
<dbReference type="InterPro" id="IPR005552">
    <property type="entry name" value="Scramblase"/>
</dbReference>
<proteinExistence type="predicted"/>
<reference evidence="1 2" key="1">
    <citation type="submission" date="2023-10" db="EMBL/GenBank/DDBJ databases">
        <title>Psychrosphaera aquimaarina strain SW33 isolated from seawater.</title>
        <authorList>
            <person name="Bayburt H."/>
            <person name="Kim J.M."/>
            <person name="Choi B.J."/>
            <person name="Jeon C.O."/>
        </authorList>
    </citation>
    <scope>NUCLEOTIDE SEQUENCE [LARGE SCALE GENOMIC DNA]</scope>
    <source>
        <strain evidence="1 2">KCTC 52743</strain>
    </source>
</reference>
<dbReference type="Pfam" id="PF03803">
    <property type="entry name" value="Scramblase"/>
    <property type="match status" value="1"/>
</dbReference>
<evidence type="ECO:0000313" key="1">
    <source>
        <dbReference type="EMBL" id="MDU0113911.1"/>
    </source>
</evidence>
<keyword evidence="2" id="KW-1185">Reference proteome</keyword>
<organism evidence="1 2">
    <name type="scientific">Psychrosphaera aquimarina</name>
    <dbReference type="NCBI Taxonomy" id="2044854"/>
    <lineage>
        <taxon>Bacteria</taxon>
        <taxon>Pseudomonadati</taxon>
        <taxon>Pseudomonadota</taxon>
        <taxon>Gammaproteobacteria</taxon>
        <taxon>Alteromonadales</taxon>
        <taxon>Pseudoalteromonadaceae</taxon>
        <taxon>Psychrosphaera</taxon>
    </lineage>
</organism>
<dbReference type="InterPro" id="IPR038595">
    <property type="entry name" value="LOR_sf"/>
</dbReference>
<dbReference type="PANTHER" id="PTHR23248">
    <property type="entry name" value="PHOSPHOLIPID SCRAMBLASE-RELATED"/>
    <property type="match status" value="1"/>
</dbReference>
<dbReference type="InterPro" id="IPR025659">
    <property type="entry name" value="Tubby-like_C"/>
</dbReference>
<dbReference type="EMBL" id="JAWCUA010000010">
    <property type="protein sequence ID" value="MDU0113911.1"/>
    <property type="molecule type" value="Genomic_DNA"/>
</dbReference>
<dbReference type="Gene3D" id="2.40.160.200">
    <property type="entry name" value="LURP1-related"/>
    <property type="match status" value="1"/>
</dbReference>
<dbReference type="SUPFAM" id="SSF54518">
    <property type="entry name" value="Tubby C-terminal domain-like"/>
    <property type="match status" value="1"/>
</dbReference>
<protein>
    <submittedName>
        <fullName evidence="1">Phospholipid scramblase-related protein</fullName>
    </submittedName>
</protein>
<accession>A0ABU3R2K6</accession>
<dbReference type="Proteomes" id="UP001257914">
    <property type="component" value="Unassembled WGS sequence"/>
</dbReference>
<name>A0ABU3R2K6_9GAMM</name>